<dbReference type="InterPro" id="IPR018490">
    <property type="entry name" value="cNMP-bd_dom_sf"/>
</dbReference>
<evidence type="ECO:0000259" key="1">
    <source>
        <dbReference type="PROSITE" id="PS50042"/>
    </source>
</evidence>
<organism evidence="2 3">
    <name type="scientific">Flavobacterium aureirubrum</name>
    <dbReference type="NCBI Taxonomy" id="3133147"/>
    <lineage>
        <taxon>Bacteria</taxon>
        <taxon>Pseudomonadati</taxon>
        <taxon>Bacteroidota</taxon>
        <taxon>Flavobacteriia</taxon>
        <taxon>Flavobacteriales</taxon>
        <taxon>Flavobacteriaceae</taxon>
        <taxon>Flavobacterium</taxon>
    </lineage>
</organism>
<evidence type="ECO:0000313" key="3">
    <source>
        <dbReference type="Proteomes" id="UP001460072"/>
    </source>
</evidence>
<evidence type="ECO:0000313" key="2">
    <source>
        <dbReference type="EMBL" id="MEM0542905.1"/>
    </source>
</evidence>
<dbReference type="PROSITE" id="PS50042">
    <property type="entry name" value="CNMP_BINDING_3"/>
    <property type="match status" value="1"/>
</dbReference>
<dbReference type="RefSeq" id="WP_342696110.1">
    <property type="nucleotide sequence ID" value="NZ_JBCGDO010000012.1"/>
</dbReference>
<dbReference type="InterPro" id="IPR014710">
    <property type="entry name" value="RmlC-like_jellyroll"/>
</dbReference>
<feature type="domain" description="Cyclic nucleotide-binding" evidence="1">
    <location>
        <begin position="10"/>
        <end position="130"/>
    </location>
</feature>
<dbReference type="Pfam" id="PF00027">
    <property type="entry name" value="cNMP_binding"/>
    <property type="match status" value="1"/>
</dbReference>
<dbReference type="Proteomes" id="UP001460072">
    <property type="component" value="Unassembled WGS sequence"/>
</dbReference>
<gene>
    <name evidence="2" type="ORF">WFZ85_09760</name>
</gene>
<dbReference type="InterPro" id="IPR000595">
    <property type="entry name" value="cNMP-bd_dom"/>
</dbReference>
<comment type="caution">
    <text evidence="2">The sequence shown here is derived from an EMBL/GenBank/DDBJ whole genome shotgun (WGS) entry which is preliminary data.</text>
</comment>
<dbReference type="Gene3D" id="2.60.120.10">
    <property type="entry name" value="Jelly Rolls"/>
    <property type="match status" value="1"/>
</dbReference>
<sequence>MENFKMFTTNFVEMSENELSLLQEVFQPIKVKKMDHVFSAGSYVTELFFFDSGVFRAYALKDGEEFTTKFLFGPTIYAELFSIRKHQPTFINIQALSDCECYKANFIAIERLMIHHPGIRRLFLKLYENIYMTGVKRQVSFMIDSQAKRYTDLIAENPKILEQVPLQYIASFLGVKPETLSRIRKNNNDI</sequence>
<keyword evidence="3" id="KW-1185">Reference proteome</keyword>
<dbReference type="CDD" id="cd00038">
    <property type="entry name" value="CAP_ED"/>
    <property type="match status" value="1"/>
</dbReference>
<name>A0ABU9N5L0_9FLAO</name>
<dbReference type="EMBL" id="JBCGDO010000012">
    <property type="protein sequence ID" value="MEM0542905.1"/>
    <property type="molecule type" value="Genomic_DNA"/>
</dbReference>
<dbReference type="SUPFAM" id="SSF51206">
    <property type="entry name" value="cAMP-binding domain-like"/>
    <property type="match status" value="1"/>
</dbReference>
<protein>
    <submittedName>
        <fullName evidence="2">Crp/Fnr family transcriptional regulator</fullName>
    </submittedName>
</protein>
<dbReference type="SMART" id="SM00100">
    <property type="entry name" value="cNMP"/>
    <property type="match status" value="1"/>
</dbReference>
<reference evidence="2 3" key="1">
    <citation type="submission" date="2024-03" db="EMBL/GenBank/DDBJ databases">
        <title>Two novel species of the genus Flavobacterium exhibiting potentially degradation of complex polysaccharides.</title>
        <authorList>
            <person name="Lian X."/>
        </authorList>
    </citation>
    <scope>NUCLEOTIDE SEQUENCE [LARGE SCALE GENOMIC DNA]</scope>
    <source>
        <strain evidence="3">j3</strain>
    </source>
</reference>
<accession>A0ABU9N5L0</accession>
<proteinExistence type="predicted"/>